<protein>
    <submittedName>
        <fullName evidence="4">Uncharacterized protein</fullName>
    </submittedName>
</protein>
<feature type="compositionally biased region" description="Basic and acidic residues" evidence="2">
    <location>
        <begin position="77"/>
        <end position="95"/>
    </location>
</feature>
<evidence type="ECO:0000313" key="5">
    <source>
        <dbReference type="Proteomes" id="UP001374535"/>
    </source>
</evidence>
<feature type="compositionally biased region" description="Basic residues" evidence="2">
    <location>
        <begin position="67"/>
        <end position="76"/>
    </location>
</feature>
<feature type="coiled-coil region" evidence="1">
    <location>
        <begin position="267"/>
        <end position="294"/>
    </location>
</feature>
<dbReference type="AlphaFoldDB" id="A0AAQ3NV73"/>
<keyword evidence="3" id="KW-0472">Membrane</keyword>
<feature type="region of interest" description="Disordered" evidence="2">
    <location>
        <begin position="19"/>
        <end position="95"/>
    </location>
</feature>
<sequence>MKPIASEKELVVFLSGEIEKENSSERNSSLKLDPVKTQKNSTKISKKTKREELKEISNANNGDSAGKKKSHKRRKICKEVPNEEKGNASDGTEACRKVSEKETMVDSNHKFCHNKILLGTGVEGKSLSGVKIPEYRNHHFISVDPANDFINSVTSAPKKNMQHMHAENWNSTVTIDSCVGAKVQVGIAKFASVGMNLVMDKTEEEIPLPPGAELTKVLDIELPPENVGNALQLLEFCRVFGKEKGLRKKLQDETVKGIMLKVTPLLMEKHNSLLAKLKSEVVQAHDEVLKLKRALPKEKHVKIQDETASSPEENWFIYGPEKKEEVDKYIYSRSVLFLKLSGLLLWFWMLYMALESLHSLYFVNK</sequence>
<evidence type="ECO:0000256" key="2">
    <source>
        <dbReference type="SAM" id="MobiDB-lite"/>
    </source>
</evidence>
<name>A0AAQ3NV73_VIGMU</name>
<keyword evidence="3" id="KW-0812">Transmembrane</keyword>
<evidence type="ECO:0000256" key="3">
    <source>
        <dbReference type="SAM" id="Phobius"/>
    </source>
</evidence>
<organism evidence="4 5">
    <name type="scientific">Vigna mungo</name>
    <name type="common">Black gram</name>
    <name type="synonym">Phaseolus mungo</name>
    <dbReference type="NCBI Taxonomy" id="3915"/>
    <lineage>
        <taxon>Eukaryota</taxon>
        <taxon>Viridiplantae</taxon>
        <taxon>Streptophyta</taxon>
        <taxon>Embryophyta</taxon>
        <taxon>Tracheophyta</taxon>
        <taxon>Spermatophyta</taxon>
        <taxon>Magnoliopsida</taxon>
        <taxon>eudicotyledons</taxon>
        <taxon>Gunneridae</taxon>
        <taxon>Pentapetalae</taxon>
        <taxon>rosids</taxon>
        <taxon>fabids</taxon>
        <taxon>Fabales</taxon>
        <taxon>Fabaceae</taxon>
        <taxon>Papilionoideae</taxon>
        <taxon>50 kb inversion clade</taxon>
        <taxon>NPAAA clade</taxon>
        <taxon>indigoferoid/millettioid clade</taxon>
        <taxon>Phaseoleae</taxon>
        <taxon>Vigna</taxon>
    </lineage>
</organism>
<dbReference type="EMBL" id="CP144697">
    <property type="protein sequence ID" value="WVZ15612.1"/>
    <property type="molecule type" value="Genomic_DNA"/>
</dbReference>
<feature type="transmembrane region" description="Helical" evidence="3">
    <location>
        <begin position="336"/>
        <end position="354"/>
    </location>
</feature>
<gene>
    <name evidence="4" type="ORF">V8G54_013178</name>
</gene>
<evidence type="ECO:0000313" key="4">
    <source>
        <dbReference type="EMBL" id="WVZ15612.1"/>
    </source>
</evidence>
<reference evidence="4 5" key="1">
    <citation type="journal article" date="2023" name="Life. Sci Alliance">
        <title>Evolutionary insights into 3D genome organization and epigenetic landscape of Vigna mungo.</title>
        <authorList>
            <person name="Junaid A."/>
            <person name="Singh B."/>
            <person name="Bhatia S."/>
        </authorList>
    </citation>
    <scope>NUCLEOTIDE SEQUENCE [LARGE SCALE GENOMIC DNA]</scope>
    <source>
        <strain evidence="4">Urdbean</strain>
    </source>
</reference>
<keyword evidence="5" id="KW-1185">Reference proteome</keyword>
<evidence type="ECO:0000256" key="1">
    <source>
        <dbReference type="SAM" id="Coils"/>
    </source>
</evidence>
<keyword evidence="1" id="KW-0175">Coiled coil</keyword>
<accession>A0AAQ3NV73</accession>
<proteinExistence type="predicted"/>
<dbReference type="Proteomes" id="UP001374535">
    <property type="component" value="Chromosome 4"/>
</dbReference>
<keyword evidence="3" id="KW-1133">Transmembrane helix</keyword>